<evidence type="ECO:0000313" key="2">
    <source>
        <dbReference type="Proteomes" id="UP001386955"/>
    </source>
</evidence>
<dbReference type="AlphaFoldDB" id="A0AAN9NYH0"/>
<name>A0AAN9NYH0_PSOTE</name>
<sequence>MSFDGNYEFVAAALNPDRVANWCLPGPSTCASPTYVVELPKWVQTCGLSVGLSILNVAHIVDATPINMQVMDEEVEEE</sequence>
<reference evidence="1 2" key="1">
    <citation type="submission" date="2024-01" db="EMBL/GenBank/DDBJ databases">
        <title>The genomes of 5 underutilized Papilionoideae crops provide insights into root nodulation and disease resistanc.</title>
        <authorList>
            <person name="Jiang F."/>
        </authorList>
    </citation>
    <scope>NUCLEOTIDE SEQUENCE [LARGE SCALE GENOMIC DNA]</scope>
    <source>
        <strain evidence="1">DUOXIRENSHENG_FW03</strain>
        <tissue evidence="1">Leaves</tissue>
    </source>
</reference>
<evidence type="ECO:0000313" key="1">
    <source>
        <dbReference type="EMBL" id="KAK7381010.1"/>
    </source>
</evidence>
<proteinExistence type="predicted"/>
<accession>A0AAN9NYH0</accession>
<dbReference type="Proteomes" id="UP001386955">
    <property type="component" value="Unassembled WGS sequence"/>
</dbReference>
<protein>
    <submittedName>
        <fullName evidence="1">Uncharacterized protein</fullName>
    </submittedName>
</protein>
<organism evidence="1 2">
    <name type="scientific">Psophocarpus tetragonolobus</name>
    <name type="common">Winged bean</name>
    <name type="synonym">Dolichos tetragonolobus</name>
    <dbReference type="NCBI Taxonomy" id="3891"/>
    <lineage>
        <taxon>Eukaryota</taxon>
        <taxon>Viridiplantae</taxon>
        <taxon>Streptophyta</taxon>
        <taxon>Embryophyta</taxon>
        <taxon>Tracheophyta</taxon>
        <taxon>Spermatophyta</taxon>
        <taxon>Magnoliopsida</taxon>
        <taxon>eudicotyledons</taxon>
        <taxon>Gunneridae</taxon>
        <taxon>Pentapetalae</taxon>
        <taxon>rosids</taxon>
        <taxon>fabids</taxon>
        <taxon>Fabales</taxon>
        <taxon>Fabaceae</taxon>
        <taxon>Papilionoideae</taxon>
        <taxon>50 kb inversion clade</taxon>
        <taxon>NPAAA clade</taxon>
        <taxon>indigoferoid/millettioid clade</taxon>
        <taxon>Phaseoleae</taxon>
        <taxon>Psophocarpus</taxon>
    </lineage>
</organism>
<keyword evidence="2" id="KW-1185">Reference proteome</keyword>
<comment type="caution">
    <text evidence="1">The sequence shown here is derived from an EMBL/GenBank/DDBJ whole genome shotgun (WGS) entry which is preliminary data.</text>
</comment>
<gene>
    <name evidence="1" type="ORF">VNO78_33533</name>
</gene>
<dbReference type="EMBL" id="JAYMYS010000009">
    <property type="protein sequence ID" value="KAK7381010.1"/>
    <property type="molecule type" value="Genomic_DNA"/>
</dbReference>